<sequence length="217" mass="24506">MIDLTKEEVERIFAGWPPFYRKTFSSHEGHVLESPLTIFDHVRRPGWIVAIGLGRVQPSDVFVDNTRDKSHSLFGFAIRRVVRVLEVHFENEWRGNTELSEARASIETMMSHGQSAENVLGGSELADSDTVSYPKLKDISDLTKTQCEALMRVFNNMVISADDKAIIDPVLGICMHRVIIGVAVALKYSSAERILRIPPILRGDKVVYLRSCKHEED</sequence>
<dbReference type="EMBL" id="JAKLMC020000058">
    <property type="protein sequence ID" value="KAK5947938.1"/>
    <property type="molecule type" value="Genomic_DNA"/>
</dbReference>
<name>A0AAN8EM50_9EURO</name>
<comment type="caution">
    <text evidence="1">The sequence shown here is derived from an EMBL/GenBank/DDBJ whole genome shotgun (WGS) entry which is preliminary data.</text>
</comment>
<protein>
    <submittedName>
        <fullName evidence="1">Uncharacterized protein</fullName>
    </submittedName>
</protein>
<keyword evidence="2" id="KW-1185">Reference proteome</keyword>
<dbReference type="Proteomes" id="UP001316803">
    <property type="component" value="Unassembled WGS sequence"/>
</dbReference>
<dbReference type="AlphaFoldDB" id="A0AAN8EM50"/>
<gene>
    <name evidence="1" type="ORF">OHC33_011043</name>
</gene>
<reference evidence="1 2" key="1">
    <citation type="submission" date="2022-12" db="EMBL/GenBank/DDBJ databases">
        <title>Genomic features and morphological characterization of a novel Knufia sp. strain isolated from spacecraft assembly facility.</title>
        <authorList>
            <person name="Teixeira M."/>
            <person name="Chander A.M."/>
            <person name="Stajich J.E."/>
            <person name="Venkateswaran K."/>
        </authorList>
    </citation>
    <scope>NUCLEOTIDE SEQUENCE [LARGE SCALE GENOMIC DNA]</scope>
    <source>
        <strain evidence="1 2">FJI-L2-BK-P2</strain>
    </source>
</reference>
<accession>A0AAN8EM50</accession>
<evidence type="ECO:0000313" key="2">
    <source>
        <dbReference type="Proteomes" id="UP001316803"/>
    </source>
</evidence>
<proteinExistence type="predicted"/>
<evidence type="ECO:0000313" key="1">
    <source>
        <dbReference type="EMBL" id="KAK5947938.1"/>
    </source>
</evidence>
<organism evidence="1 2">
    <name type="scientific">Knufia fluminis</name>
    <dbReference type="NCBI Taxonomy" id="191047"/>
    <lineage>
        <taxon>Eukaryota</taxon>
        <taxon>Fungi</taxon>
        <taxon>Dikarya</taxon>
        <taxon>Ascomycota</taxon>
        <taxon>Pezizomycotina</taxon>
        <taxon>Eurotiomycetes</taxon>
        <taxon>Chaetothyriomycetidae</taxon>
        <taxon>Chaetothyriales</taxon>
        <taxon>Trichomeriaceae</taxon>
        <taxon>Knufia</taxon>
    </lineage>
</organism>